<dbReference type="Proteomes" id="UP000444185">
    <property type="component" value="Unassembled WGS sequence"/>
</dbReference>
<keyword evidence="2" id="KW-0472">Membrane</keyword>
<accession>A0A844Y179</accession>
<keyword evidence="2" id="KW-1133">Transmembrane helix</keyword>
<feature type="transmembrane region" description="Helical" evidence="2">
    <location>
        <begin position="290"/>
        <end position="309"/>
    </location>
</feature>
<feature type="transmembrane region" description="Helical" evidence="2">
    <location>
        <begin position="384"/>
        <end position="404"/>
    </location>
</feature>
<feature type="transmembrane region" description="Helical" evidence="2">
    <location>
        <begin position="410"/>
        <end position="427"/>
    </location>
</feature>
<keyword evidence="4" id="KW-1185">Reference proteome</keyword>
<feature type="transmembrane region" description="Helical" evidence="2">
    <location>
        <begin position="49"/>
        <end position="66"/>
    </location>
</feature>
<feature type="transmembrane region" description="Helical" evidence="2">
    <location>
        <begin position="357"/>
        <end position="377"/>
    </location>
</feature>
<dbReference type="EMBL" id="WTYF01000004">
    <property type="protein sequence ID" value="MXO51187.1"/>
    <property type="molecule type" value="Genomic_DNA"/>
</dbReference>
<feature type="transmembrane region" description="Helical" evidence="2">
    <location>
        <begin position="173"/>
        <end position="194"/>
    </location>
</feature>
<feature type="transmembrane region" description="Helical" evidence="2">
    <location>
        <begin position="248"/>
        <end position="278"/>
    </location>
</feature>
<dbReference type="RefSeq" id="WP_160607748.1">
    <property type="nucleotide sequence ID" value="NZ_WTYF01000004.1"/>
</dbReference>
<comment type="caution">
    <text evidence="3">The sequence shown here is derived from an EMBL/GenBank/DDBJ whole genome shotgun (WGS) entry which is preliminary data.</text>
</comment>
<keyword evidence="2" id="KW-0812">Transmembrane</keyword>
<reference evidence="3 4" key="1">
    <citation type="submission" date="2019-12" db="EMBL/GenBank/DDBJ databases">
        <title>Genomic-based taxomic classification of the family Erythrobacteraceae.</title>
        <authorList>
            <person name="Xu L."/>
        </authorList>
    </citation>
    <scope>NUCLEOTIDE SEQUENCE [LARGE SCALE GENOMIC DNA]</scope>
    <source>
        <strain evidence="3 4">DSM 16225</strain>
    </source>
</reference>
<evidence type="ECO:0000313" key="4">
    <source>
        <dbReference type="Proteomes" id="UP000444185"/>
    </source>
</evidence>
<dbReference type="OrthoDB" id="7888991at2"/>
<evidence type="ECO:0000256" key="2">
    <source>
        <dbReference type="SAM" id="Phobius"/>
    </source>
</evidence>
<evidence type="ECO:0000256" key="1">
    <source>
        <dbReference type="SAM" id="MobiDB-lite"/>
    </source>
</evidence>
<feature type="transmembrane region" description="Helical" evidence="2">
    <location>
        <begin position="206"/>
        <end position="228"/>
    </location>
</feature>
<sequence length="566" mass="60694">MAMGRTADISRAGTIYAALLLLFAGLAFTNVALGEFQYLPVTFFRSHDLPVLAMVMALFLIVRVARMPDSLVAGMDTLFGRMKLLPHWAPVLFIFTLALLGAFGILGSYPLSMDEYWARADGYALASGRAMAEIPADLRDYAGAMHPIFARVSGDGLYWASTYLPVNALFQGLLGPLASPLFAAGAAALLVQLVRQHLPEAKTAPIICLVLAATSAQWVITGMTSFAMSAHLFFNLAWLALVFRKGAAVQIAAGLVAFLAVGLHQFAFFPVFAGFFILELFLSGRRGTAIGQGVVVLAAVAFWASWNGIAYKLVGSLPPAVGGAANAPLADKVMALLTRNDLSAIGTMGMNLLRFQLWQNPLLLPLFALAVPVAWKLKGFWRGCLLSALATLAFMAVVIPYQGHGWGYRYLHHVLGNVTLLAALGWSRLRMSESRAARASFAAAALIALALIPYRYVQAHDFAQPWQQADRAIAKVDAEVLIVDAPDHLFADDLVRNLPEDRPGPVRMARAALTDAQLADLCSRFRVATFGGADAEAAGLPSIGYRGDGDNAQNACAPEGKEQAED</sequence>
<feature type="transmembrane region" description="Helical" evidence="2">
    <location>
        <begin position="87"/>
        <end position="109"/>
    </location>
</feature>
<name>A0A844Y179_9SPHN</name>
<protein>
    <submittedName>
        <fullName evidence="3">Uncharacterized protein</fullName>
    </submittedName>
</protein>
<organism evidence="3 4">
    <name type="scientific">Qipengyuania gaetbuli</name>
    <dbReference type="NCBI Taxonomy" id="266952"/>
    <lineage>
        <taxon>Bacteria</taxon>
        <taxon>Pseudomonadati</taxon>
        <taxon>Pseudomonadota</taxon>
        <taxon>Alphaproteobacteria</taxon>
        <taxon>Sphingomonadales</taxon>
        <taxon>Erythrobacteraceae</taxon>
        <taxon>Qipengyuania</taxon>
    </lineage>
</organism>
<evidence type="ECO:0000313" key="3">
    <source>
        <dbReference type="EMBL" id="MXO51187.1"/>
    </source>
</evidence>
<proteinExistence type="predicted"/>
<feature type="transmembrane region" description="Helical" evidence="2">
    <location>
        <begin position="439"/>
        <end position="457"/>
    </location>
</feature>
<gene>
    <name evidence="3" type="ORF">GRI42_07705</name>
</gene>
<feature type="region of interest" description="Disordered" evidence="1">
    <location>
        <begin position="540"/>
        <end position="566"/>
    </location>
</feature>
<dbReference type="AlphaFoldDB" id="A0A844Y179"/>